<organism evidence="16 17">
    <name type="scientific">Psylliodes chrysocephalus</name>
    <dbReference type="NCBI Taxonomy" id="3402493"/>
    <lineage>
        <taxon>Eukaryota</taxon>
        <taxon>Metazoa</taxon>
        <taxon>Ecdysozoa</taxon>
        <taxon>Arthropoda</taxon>
        <taxon>Hexapoda</taxon>
        <taxon>Insecta</taxon>
        <taxon>Pterygota</taxon>
        <taxon>Neoptera</taxon>
        <taxon>Endopterygota</taxon>
        <taxon>Coleoptera</taxon>
        <taxon>Polyphaga</taxon>
        <taxon>Cucujiformia</taxon>
        <taxon>Chrysomeloidea</taxon>
        <taxon>Chrysomelidae</taxon>
        <taxon>Galerucinae</taxon>
        <taxon>Alticini</taxon>
        <taxon>Psylliodes</taxon>
    </lineage>
</organism>
<evidence type="ECO:0000256" key="6">
    <source>
        <dbReference type="ARBA" id="ARBA00022832"/>
    </source>
</evidence>
<dbReference type="Proteomes" id="UP001153636">
    <property type="component" value="Chromosome 6"/>
</dbReference>
<evidence type="ECO:0000259" key="14">
    <source>
        <dbReference type="Pfam" id="PF02770"/>
    </source>
</evidence>
<sequence length="698" mass="78799">MDLQDNKLVFKELPMGPLTRYRNQSRFDWRKLKLFFEDEDLLTMKLVVWKTLEKDPLFNRPVIESSTDEKKRIAALQLRKYIDYRFVTSELEKPYRKRTRLLMACNEALAVTFPDVSIKHALGIGLFSNTILTLGTDKHRHYAYAGNKMLSCLALTEVAHGSNTKQMRTTATYDAHTKEFVIDTPDFEAAKCWVGNLGKQCTHALLFAQLYTKGQCHGLHAFVVPIRDPDTLLPYPGILLGDMGEKIGLNGIDNGFIMFKNFRIPSDNLLNRTADVTPEGEYESSFTDPGKILGAALENLSMGRVGIMQECSNNLICVVTIAVRYAAVRKQFAPNGEGNNNMNELPIIEYPLHQWRLFPHMAAAAVLRVFVNGFTETYLTTVEKSTTSVELQNLSEMVSEIHALVSVAKPLMSFASRDAAQECREACGGHGFLKGARLGEIRNTVEPCLTYEGDNNVLMQQTSNWLLRQYQAVAAGEKFSSPLGSCSFFSDFKTIKNLRSNVRSVSEVQVKEFIMASYQWLILYLVEETDKRMNEVMQSGLDKFTARNESQVYRASVLCRAYGEYTALRYYWARAEKADSSLESTVTNLGIMYGLCGLDKHLAYFYQGGYARQPEFAQHIKEAILDLCKKLKGDALSVIDGLAPTDYVVHSVLGKSDGKLYENLEKLIKESPSATSRPSWWREIVYDSVELSKLTSKL</sequence>
<keyword evidence="9" id="KW-0576">Peroxisome</keyword>
<evidence type="ECO:0000256" key="12">
    <source>
        <dbReference type="PIRSR" id="PIRSR000168-2"/>
    </source>
</evidence>
<dbReference type="Pfam" id="PF22924">
    <property type="entry name" value="ACOX_C_alpha1"/>
    <property type="match status" value="1"/>
</dbReference>
<dbReference type="Gene3D" id="1.20.140.10">
    <property type="entry name" value="Butyryl-CoA Dehydrogenase, subunit A, domain 3"/>
    <property type="match status" value="2"/>
</dbReference>
<keyword evidence="4 10" id="KW-0285">Flavoprotein</keyword>
<dbReference type="InterPro" id="IPR055060">
    <property type="entry name" value="ACOX_C_alpha1"/>
</dbReference>
<accession>A0A9P0D9M2</accession>
<keyword evidence="7" id="KW-0560">Oxidoreductase</keyword>
<feature type="domain" description="Acyl-CoA oxidase C-terminal" evidence="13">
    <location>
        <begin position="513"/>
        <end position="685"/>
    </location>
</feature>
<evidence type="ECO:0000256" key="10">
    <source>
        <dbReference type="PIRNR" id="PIRNR000168"/>
    </source>
</evidence>
<dbReference type="GO" id="GO:0005777">
    <property type="term" value="C:peroxisome"/>
    <property type="evidence" value="ECO:0007669"/>
    <property type="project" value="UniProtKB-SubCell"/>
</dbReference>
<dbReference type="GO" id="GO:0033540">
    <property type="term" value="P:fatty acid beta-oxidation using acyl-CoA oxidase"/>
    <property type="evidence" value="ECO:0007669"/>
    <property type="project" value="TreeGrafter"/>
</dbReference>
<dbReference type="InterPro" id="IPR006091">
    <property type="entry name" value="Acyl-CoA_Oxase/DH_mid-dom"/>
</dbReference>
<keyword evidence="5 10" id="KW-0274">FAD</keyword>
<keyword evidence="8" id="KW-0443">Lipid metabolism</keyword>
<dbReference type="EMBL" id="OV651818">
    <property type="protein sequence ID" value="CAH1112743.1"/>
    <property type="molecule type" value="Genomic_DNA"/>
</dbReference>
<feature type="binding site" evidence="12">
    <location>
        <position position="195"/>
    </location>
    <ligand>
        <name>FAD</name>
        <dbReference type="ChEBI" id="CHEBI:57692"/>
    </ligand>
</feature>
<dbReference type="PANTHER" id="PTHR10909:SF223">
    <property type="entry name" value="ACYL-COENZYME A OXIDASE"/>
    <property type="match status" value="1"/>
</dbReference>
<dbReference type="SUPFAM" id="SSF47203">
    <property type="entry name" value="Acyl-CoA dehydrogenase C-terminal domain-like"/>
    <property type="match status" value="2"/>
</dbReference>
<feature type="binding site" evidence="12">
    <location>
        <position position="156"/>
    </location>
    <ligand>
        <name>FAD</name>
        <dbReference type="ChEBI" id="CHEBI:57692"/>
    </ligand>
</feature>
<dbReference type="InterPro" id="IPR009100">
    <property type="entry name" value="AcylCoA_DH/oxidase_NM_dom_sf"/>
</dbReference>
<dbReference type="InterPro" id="IPR012258">
    <property type="entry name" value="Acyl-CoA_oxidase"/>
</dbReference>
<feature type="active site" description="Proton acceptor" evidence="11">
    <location>
        <position position="452"/>
    </location>
</feature>
<dbReference type="AlphaFoldDB" id="A0A9P0D9M2"/>
<evidence type="ECO:0000256" key="11">
    <source>
        <dbReference type="PIRSR" id="PIRSR000168-1"/>
    </source>
</evidence>
<evidence type="ECO:0000256" key="3">
    <source>
        <dbReference type="ARBA" id="ARBA00006288"/>
    </source>
</evidence>
<dbReference type="GO" id="GO:0005504">
    <property type="term" value="F:fatty acid binding"/>
    <property type="evidence" value="ECO:0007669"/>
    <property type="project" value="TreeGrafter"/>
</dbReference>
<protein>
    <recommendedName>
        <fullName evidence="10">Acyl-coenzyme A oxidase</fullName>
    </recommendedName>
</protein>
<dbReference type="PIRSF" id="PIRSF000168">
    <property type="entry name" value="Acyl-CoA_oxidase"/>
    <property type="match status" value="1"/>
</dbReference>
<evidence type="ECO:0000256" key="5">
    <source>
        <dbReference type="ARBA" id="ARBA00022827"/>
    </source>
</evidence>
<dbReference type="SUPFAM" id="SSF56645">
    <property type="entry name" value="Acyl-CoA dehydrogenase NM domain-like"/>
    <property type="match status" value="1"/>
</dbReference>
<evidence type="ECO:0000256" key="8">
    <source>
        <dbReference type="ARBA" id="ARBA00023098"/>
    </source>
</evidence>
<evidence type="ECO:0000259" key="13">
    <source>
        <dbReference type="Pfam" id="PF01756"/>
    </source>
</evidence>
<dbReference type="InterPro" id="IPR002655">
    <property type="entry name" value="Acyl-CoA_oxidase_C"/>
</dbReference>
<evidence type="ECO:0000256" key="1">
    <source>
        <dbReference type="ARBA" id="ARBA00001974"/>
    </source>
</evidence>
<evidence type="ECO:0000313" key="16">
    <source>
        <dbReference type="EMBL" id="CAH1112743.1"/>
    </source>
</evidence>
<dbReference type="PANTHER" id="PTHR10909">
    <property type="entry name" value="ELECTRON TRANSPORT OXIDOREDUCTASE"/>
    <property type="match status" value="1"/>
</dbReference>
<dbReference type="Pfam" id="PF01756">
    <property type="entry name" value="ACOX"/>
    <property type="match status" value="1"/>
</dbReference>
<dbReference type="Gene3D" id="2.40.110.10">
    <property type="entry name" value="Butyryl-CoA Dehydrogenase, subunit A, domain 2"/>
    <property type="match status" value="1"/>
</dbReference>
<keyword evidence="17" id="KW-1185">Reference proteome</keyword>
<comment type="subcellular location">
    <subcellularLocation>
        <location evidence="2">Peroxisome</location>
    </subcellularLocation>
</comment>
<dbReference type="Pfam" id="PF02770">
    <property type="entry name" value="Acyl-CoA_dh_M"/>
    <property type="match status" value="1"/>
</dbReference>
<dbReference type="GO" id="GO:0055088">
    <property type="term" value="P:lipid homeostasis"/>
    <property type="evidence" value="ECO:0007669"/>
    <property type="project" value="TreeGrafter"/>
</dbReference>
<dbReference type="FunFam" id="2.40.110.10:FF:000005">
    <property type="entry name" value="Acyl-coenzyme A oxidase"/>
    <property type="match status" value="1"/>
</dbReference>
<feature type="domain" description="Acyl-CoA oxidase/dehydrogenase middle" evidence="14">
    <location>
        <begin position="152"/>
        <end position="261"/>
    </location>
</feature>
<evidence type="ECO:0000256" key="9">
    <source>
        <dbReference type="ARBA" id="ARBA00023140"/>
    </source>
</evidence>
<name>A0A9P0D9M2_9CUCU</name>
<dbReference type="GO" id="GO:0016402">
    <property type="term" value="F:pristanoyl-CoA oxidase activity"/>
    <property type="evidence" value="ECO:0007669"/>
    <property type="project" value="TreeGrafter"/>
</dbReference>
<keyword evidence="6" id="KW-0276">Fatty acid metabolism</keyword>
<evidence type="ECO:0000256" key="7">
    <source>
        <dbReference type="ARBA" id="ARBA00023002"/>
    </source>
</evidence>
<comment type="cofactor">
    <cofactor evidence="1">
        <name>FAD</name>
        <dbReference type="ChEBI" id="CHEBI:57692"/>
    </cofactor>
</comment>
<proteinExistence type="inferred from homology"/>
<dbReference type="FunFam" id="1.20.140.10:FF:000010">
    <property type="entry name" value="Acyl-coenzyme A oxidase"/>
    <property type="match status" value="1"/>
</dbReference>
<feature type="domain" description="Acyl-CoA oxidase C-alpha1" evidence="15">
    <location>
        <begin position="300"/>
        <end position="467"/>
    </location>
</feature>
<evidence type="ECO:0000313" key="17">
    <source>
        <dbReference type="Proteomes" id="UP001153636"/>
    </source>
</evidence>
<dbReference type="GO" id="GO:0071949">
    <property type="term" value="F:FAD binding"/>
    <property type="evidence" value="ECO:0007669"/>
    <property type="project" value="InterPro"/>
</dbReference>
<dbReference type="FunFam" id="1.20.140.10:FF:000007">
    <property type="entry name" value="Acyl-coenzyme A oxidase"/>
    <property type="match status" value="1"/>
</dbReference>
<reference evidence="16" key="1">
    <citation type="submission" date="2022-01" db="EMBL/GenBank/DDBJ databases">
        <authorList>
            <person name="King R."/>
        </authorList>
    </citation>
    <scope>NUCLEOTIDE SEQUENCE</scope>
</reference>
<comment type="similarity">
    <text evidence="3 10">Belongs to the acyl-CoA oxidase family.</text>
</comment>
<dbReference type="OrthoDB" id="538336at2759"/>
<evidence type="ECO:0000256" key="4">
    <source>
        <dbReference type="ARBA" id="ARBA00022630"/>
    </source>
</evidence>
<evidence type="ECO:0000256" key="2">
    <source>
        <dbReference type="ARBA" id="ARBA00004275"/>
    </source>
</evidence>
<dbReference type="InterPro" id="IPR046373">
    <property type="entry name" value="Acyl-CoA_Oxase/DH_mid-dom_sf"/>
</dbReference>
<gene>
    <name evidence="16" type="ORF">PSYICH_LOCUS12234</name>
</gene>
<dbReference type="InterPro" id="IPR036250">
    <property type="entry name" value="AcylCo_DH-like_C"/>
</dbReference>
<evidence type="ECO:0000259" key="15">
    <source>
        <dbReference type="Pfam" id="PF22924"/>
    </source>
</evidence>